<dbReference type="AlphaFoldDB" id="A0ABD5WCZ2"/>
<dbReference type="GeneID" id="81126404"/>
<proteinExistence type="predicted"/>
<evidence type="ECO:0000313" key="1">
    <source>
        <dbReference type="EMBL" id="MFC7068378.1"/>
    </source>
</evidence>
<evidence type="ECO:0000313" key="2">
    <source>
        <dbReference type="Proteomes" id="UP001596461"/>
    </source>
</evidence>
<reference evidence="1 2" key="1">
    <citation type="journal article" date="2019" name="Int. J. Syst. Evol. Microbiol.">
        <title>The Global Catalogue of Microorganisms (GCM) 10K type strain sequencing project: providing services to taxonomists for standard genome sequencing and annotation.</title>
        <authorList>
            <consortium name="The Broad Institute Genomics Platform"/>
            <consortium name="The Broad Institute Genome Sequencing Center for Infectious Disease"/>
            <person name="Wu L."/>
            <person name="Ma J."/>
        </authorList>
    </citation>
    <scope>NUCLEOTIDE SEQUENCE [LARGE SCALE GENOMIC DNA]</scope>
    <source>
        <strain evidence="1 2">DT31</strain>
    </source>
</reference>
<dbReference type="Proteomes" id="UP001596461">
    <property type="component" value="Unassembled WGS sequence"/>
</dbReference>
<name>A0ABD5WCZ2_9EURY</name>
<organism evidence="1 2">
    <name type="scientific">Halobaculum lipolyticum</name>
    <dbReference type="NCBI Taxonomy" id="3032001"/>
    <lineage>
        <taxon>Archaea</taxon>
        <taxon>Methanobacteriati</taxon>
        <taxon>Methanobacteriota</taxon>
        <taxon>Stenosarchaea group</taxon>
        <taxon>Halobacteria</taxon>
        <taxon>Halobacteriales</taxon>
        <taxon>Haloferacaceae</taxon>
        <taxon>Halobaculum</taxon>
    </lineage>
</organism>
<comment type="caution">
    <text evidence="1">The sequence shown here is derived from an EMBL/GenBank/DDBJ whole genome shotgun (WGS) entry which is preliminary data.</text>
</comment>
<accession>A0ABD5WCZ2</accession>
<protein>
    <submittedName>
        <fullName evidence="1">Uncharacterized protein</fullName>
    </submittedName>
</protein>
<gene>
    <name evidence="1" type="ORF">ACFQL9_01895</name>
</gene>
<dbReference type="EMBL" id="JBHTAH010000001">
    <property type="protein sequence ID" value="MFC7068378.1"/>
    <property type="molecule type" value="Genomic_DNA"/>
</dbReference>
<keyword evidence="2" id="KW-1185">Reference proteome</keyword>
<sequence length="107" mass="11259">MTGGTDSADVAAAFGARVDVTRPAHGTGFFVVTPARGNREDDESRAAFERVLLRAVGGRDAVFLAEGDVYLVHTGFATAESLRERPEVAHVGGVSVDMDRLRSALGV</sequence>
<dbReference type="RefSeq" id="WP_284031501.1">
    <property type="nucleotide sequence ID" value="NZ_CP126154.1"/>
</dbReference>